<accession>A0A5B6YMX5</accession>
<dbReference type="GO" id="GO:0016020">
    <property type="term" value="C:membrane"/>
    <property type="evidence" value="ECO:0007669"/>
    <property type="project" value="UniProtKB-SubCell"/>
</dbReference>
<evidence type="ECO:0000256" key="3">
    <source>
        <dbReference type="ARBA" id="ARBA00022692"/>
    </source>
</evidence>
<evidence type="ECO:0000256" key="1">
    <source>
        <dbReference type="ARBA" id="ARBA00004141"/>
    </source>
</evidence>
<feature type="transmembrane region" description="Helical" evidence="6">
    <location>
        <begin position="96"/>
        <end position="116"/>
    </location>
</feature>
<dbReference type="Pfam" id="PF01554">
    <property type="entry name" value="MatE"/>
    <property type="match status" value="2"/>
</dbReference>
<dbReference type="GO" id="GO:0042910">
    <property type="term" value="F:xenobiotic transmembrane transporter activity"/>
    <property type="evidence" value="ECO:0007669"/>
    <property type="project" value="InterPro"/>
</dbReference>
<evidence type="ECO:0000256" key="6">
    <source>
        <dbReference type="SAM" id="Phobius"/>
    </source>
</evidence>
<keyword evidence="4 6" id="KW-1133">Transmembrane helix</keyword>
<evidence type="ECO:0000256" key="2">
    <source>
        <dbReference type="ARBA" id="ARBA00010199"/>
    </source>
</evidence>
<evidence type="ECO:0000256" key="4">
    <source>
        <dbReference type="ARBA" id="ARBA00022989"/>
    </source>
</evidence>
<keyword evidence="3 6" id="KW-0812">Transmembrane</keyword>
<feature type="transmembrane region" description="Helical" evidence="6">
    <location>
        <begin position="165"/>
        <end position="184"/>
    </location>
</feature>
<dbReference type="GO" id="GO:1990961">
    <property type="term" value="P:xenobiotic detoxification by transmembrane export across the plasma membrane"/>
    <property type="evidence" value="ECO:0007669"/>
    <property type="project" value="InterPro"/>
</dbReference>
<dbReference type="PANTHER" id="PTHR11206">
    <property type="entry name" value="MULTIDRUG RESISTANCE PROTEIN"/>
    <property type="match status" value="1"/>
</dbReference>
<dbReference type="AlphaFoldDB" id="A0A5B6YMX5"/>
<proteinExistence type="inferred from homology"/>
<feature type="transmembrane region" description="Helical" evidence="6">
    <location>
        <begin position="245"/>
        <end position="272"/>
    </location>
</feature>
<feature type="transmembrane region" description="Helical" evidence="6">
    <location>
        <begin position="122"/>
        <end position="144"/>
    </location>
</feature>
<feature type="transmembrane region" description="Helical" evidence="6">
    <location>
        <begin position="66"/>
        <end position="84"/>
    </location>
</feature>
<protein>
    <submittedName>
        <fullName evidence="7">Putative MATE efflux family protein 8-like isoform X2</fullName>
    </submittedName>
</protein>
<evidence type="ECO:0000256" key="5">
    <source>
        <dbReference type="ARBA" id="ARBA00023136"/>
    </source>
</evidence>
<dbReference type="GO" id="GO:0015297">
    <property type="term" value="F:antiporter activity"/>
    <property type="evidence" value="ECO:0007669"/>
    <property type="project" value="InterPro"/>
</dbReference>
<name>A0A5B6YMX5_DAVIN</name>
<dbReference type="InterPro" id="IPR002528">
    <property type="entry name" value="MATE_fam"/>
</dbReference>
<feature type="transmembrane region" description="Helical" evidence="6">
    <location>
        <begin position="292"/>
        <end position="317"/>
    </location>
</feature>
<dbReference type="CDD" id="cd13132">
    <property type="entry name" value="MATE_eukaryotic"/>
    <property type="match status" value="1"/>
</dbReference>
<feature type="transmembrane region" description="Helical" evidence="6">
    <location>
        <begin position="21"/>
        <end position="46"/>
    </location>
</feature>
<dbReference type="InterPro" id="IPR045069">
    <property type="entry name" value="MATE_euk"/>
</dbReference>
<feature type="transmembrane region" description="Helical" evidence="6">
    <location>
        <begin position="204"/>
        <end position="224"/>
    </location>
</feature>
<reference evidence="7" key="1">
    <citation type="submission" date="2019-08" db="EMBL/GenBank/DDBJ databases">
        <title>Reference gene set and small RNA set construction with multiple tissues from Davidia involucrata Baill.</title>
        <authorList>
            <person name="Yang H."/>
            <person name="Zhou C."/>
            <person name="Li G."/>
            <person name="Wang J."/>
            <person name="Gao P."/>
            <person name="Wang M."/>
            <person name="Wang R."/>
            <person name="Zhao Y."/>
        </authorList>
    </citation>
    <scope>NUCLEOTIDE SEQUENCE</scope>
    <source>
        <tissue evidence="7">Mixed with DoveR01_LX</tissue>
    </source>
</reference>
<comment type="subcellular location">
    <subcellularLocation>
        <location evidence="1">Membrane</location>
        <topology evidence="1">Multi-pass membrane protein</topology>
    </subcellularLocation>
</comment>
<sequence length="416" mass="46447">MASALETLCGQAYGAKQYQKLGIYTYCAIISLIVVCFPVSLLWFFMDKLLTFIGQDPSISYEAGRYSIWLIPALFAYAILQSLVRYFQTQSLILPMLLSSCAVLCFHVPLCWALVYKMELGNIGAALAIGISYWLNVVLLGFYMKYSSSCEKTRVPFSKDVFNSVGEFFRLAIPSVVMVCLEWWSFELVILLSGLLPNPKLETSVLSICLTTAALHYFIPYGFSAAVSTRVSNELGAENPQAARVAVWAVMVLAVAEAIIISSALFCCRYVLGSAYSNVNEVVDYVKEMAPLICVTVIMDSLNAVLSGYFLTCAIFLETITLNKKILNHEINFIICGIRGCQRKWVATYGGLCQSWGILSGWNPSSCSIGFWPAFKRERSLDWNCNWVYSTVHFASSHYKFHRLAKPGNQGKEEDI</sequence>
<evidence type="ECO:0000313" key="7">
    <source>
        <dbReference type="EMBL" id="MPA33212.1"/>
    </source>
</evidence>
<comment type="similarity">
    <text evidence="2">Belongs to the multi antimicrobial extrusion (MATE) (TC 2.A.66.1) family.</text>
</comment>
<gene>
    <name evidence="7" type="ORF">Din_002653</name>
</gene>
<organism evidence="7">
    <name type="scientific">Davidia involucrata</name>
    <name type="common">Dove tree</name>
    <dbReference type="NCBI Taxonomy" id="16924"/>
    <lineage>
        <taxon>Eukaryota</taxon>
        <taxon>Viridiplantae</taxon>
        <taxon>Streptophyta</taxon>
        <taxon>Embryophyta</taxon>
        <taxon>Tracheophyta</taxon>
        <taxon>Spermatophyta</taxon>
        <taxon>Magnoliopsida</taxon>
        <taxon>eudicotyledons</taxon>
        <taxon>Gunneridae</taxon>
        <taxon>Pentapetalae</taxon>
        <taxon>asterids</taxon>
        <taxon>Cornales</taxon>
        <taxon>Nyssaceae</taxon>
        <taxon>Davidia</taxon>
    </lineage>
</organism>
<keyword evidence="5 6" id="KW-0472">Membrane</keyword>
<dbReference type="NCBIfam" id="TIGR00797">
    <property type="entry name" value="matE"/>
    <property type="match status" value="1"/>
</dbReference>
<dbReference type="EMBL" id="GHES01002653">
    <property type="protein sequence ID" value="MPA33212.1"/>
    <property type="molecule type" value="Transcribed_RNA"/>
</dbReference>